<dbReference type="VEuPathDB" id="FungiDB:PYU1_G008478"/>
<reference evidence="5" key="1">
    <citation type="journal article" date="2010" name="Genome Biol.">
        <title>Genome sequence of the necrotrophic plant pathogen Pythium ultimum reveals original pathogenicity mechanisms and effector repertoire.</title>
        <authorList>
            <person name="Levesque C.A."/>
            <person name="Brouwer H."/>
            <person name="Cano L."/>
            <person name="Hamilton J.P."/>
            <person name="Holt C."/>
            <person name="Huitema E."/>
            <person name="Raffaele S."/>
            <person name="Robideau G.P."/>
            <person name="Thines M."/>
            <person name="Win J."/>
            <person name="Zerillo M.M."/>
            <person name="Beakes G.W."/>
            <person name="Boore J.L."/>
            <person name="Busam D."/>
            <person name="Dumas B."/>
            <person name="Ferriera S."/>
            <person name="Fuerstenberg S.I."/>
            <person name="Gachon C.M."/>
            <person name="Gaulin E."/>
            <person name="Govers F."/>
            <person name="Grenville-Briggs L."/>
            <person name="Horner N."/>
            <person name="Hostetler J."/>
            <person name="Jiang R.H."/>
            <person name="Johnson J."/>
            <person name="Krajaejun T."/>
            <person name="Lin H."/>
            <person name="Meijer H.J."/>
            <person name="Moore B."/>
            <person name="Morris P."/>
            <person name="Phuntmart V."/>
            <person name="Puiu D."/>
            <person name="Shetty J."/>
            <person name="Stajich J.E."/>
            <person name="Tripathy S."/>
            <person name="Wawra S."/>
            <person name="van West P."/>
            <person name="Whitty B.R."/>
            <person name="Coutinho P.M."/>
            <person name="Henrissat B."/>
            <person name="Martin F."/>
            <person name="Thomas P.D."/>
            <person name="Tyler B.M."/>
            <person name="De Vries R.P."/>
            <person name="Kamoun S."/>
            <person name="Yandell M."/>
            <person name="Tisserat N."/>
            <person name="Buell C.R."/>
        </authorList>
    </citation>
    <scope>NUCLEOTIDE SEQUENCE</scope>
    <source>
        <strain evidence="5">DAOM:BR144</strain>
    </source>
</reference>
<dbReference type="SUPFAM" id="SSF56300">
    <property type="entry name" value="Metallo-dependent phosphatases"/>
    <property type="match status" value="1"/>
</dbReference>
<keyword evidence="1" id="KW-0378">Hydrolase</keyword>
<evidence type="ECO:0000256" key="1">
    <source>
        <dbReference type="ARBA" id="ARBA00022801"/>
    </source>
</evidence>
<dbReference type="Gene3D" id="3.60.21.10">
    <property type="match status" value="1"/>
</dbReference>
<dbReference type="InterPro" id="IPR004843">
    <property type="entry name" value="Calcineurin-like_PHP"/>
</dbReference>
<evidence type="ECO:0000259" key="3">
    <source>
        <dbReference type="Pfam" id="PF00149"/>
    </source>
</evidence>
<dbReference type="STRING" id="431595.K3WU47"/>
<dbReference type="InterPro" id="IPR029052">
    <property type="entry name" value="Metallo-depent_PP-like"/>
</dbReference>
<evidence type="ECO:0000313" key="4">
    <source>
        <dbReference type="EnsemblProtists" id="PYU1_T008494"/>
    </source>
</evidence>
<dbReference type="EMBL" id="GL376613">
    <property type="status" value="NOT_ANNOTATED_CDS"/>
    <property type="molecule type" value="Genomic_DNA"/>
</dbReference>
<dbReference type="Proteomes" id="UP000019132">
    <property type="component" value="Unassembled WGS sequence"/>
</dbReference>
<reference evidence="5" key="2">
    <citation type="submission" date="2010-04" db="EMBL/GenBank/DDBJ databases">
        <authorList>
            <person name="Buell R."/>
            <person name="Hamilton J."/>
            <person name="Hostetler J."/>
        </authorList>
    </citation>
    <scope>NUCLEOTIDE SEQUENCE [LARGE SCALE GENOMIC DNA]</scope>
    <source>
        <strain evidence="5">DAOM:BR144</strain>
    </source>
</reference>
<accession>K3WU47</accession>
<dbReference type="AlphaFoldDB" id="K3WU47"/>
<dbReference type="OMA" id="PMWEASY"/>
<dbReference type="EnsemblProtists" id="PYU1_T008494">
    <property type="protein sequence ID" value="PYU1_T008494"/>
    <property type="gene ID" value="PYU1_G008478"/>
</dbReference>
<organism evidence="4 5">
    <name type="scientific">Globisporangium ultimum (strain ATCC 200006 / CBS 805.95 / DAOM BR144)</name>
    <name type="common">Pythium ultimum</name>
    <dbReference type="NCBI Taxonomy" id="431595"/>
    <lineage>
        <taxon>Eukaryota</taxon>
        <taxon>Sar</taxon>
        <taxon>Stramenopiles</taxon>
        <taxon>Oomycota</taxon>
        <taxon>Peronosporomycetes</taxon>
        <taxon>Pythiales</taxon>
        <taxon>Pythiaceae</taxon>
        <taxon>Globisporangium</taxon>
    </lineage>
</organism>
<dbReference type="eggNOG" id="KOG3770">
    <property type="taxonomic scope" value="Eukaryota"/>
</dbReference>
<dbReference type="HOGENOM" id="CLU_034162_0_0_1"/>
<protein>
    <recommendedName>
        <fullName evidence="3">Calcineurin-like phosphoesterase domain-containing protein</fullName>
    </recommendedName>
</protein>
<dbReference type="GO" id="GO:0016787">
    <property type="term" value="F:hydrolase activity"/>
    <property type="evidence" value="ECO:0007669"/>
    <property type="project" value="UniProtKB-KW"/>
</dbReference>
<reference evidence="4" key="3">
    <citation type="submission" date="2015-02" db="UniProtKB">
        <authorList>
            <consortium name="EnsemblProtists"/>
        </authorList>
    </citation>
    <scope>IDENTIFICATION</scope>
    <source>
        <strain evidence="4">DAOM BR144</strain>
    </source>
</reference>
<sequence>MTVKQILHFSDVHLNISATLVGDDSNQMRYHYGEDAPLALLESALTYAKQVLPEPSLFLYTGDHVAHDDMSRAVQVNVETMEKYYSPTDSKTLDVTAILGNNDANPNYYMELTDPDSVANSTIKKVSEAWKDSLSAFDFTAFNRRGYLSYSLDEKLLVITLNMIPYAPKHAPVTADVKDPFEQFAWLNATLLSLQKQDKFAYITGHIPPIVDSFVKEPQWQVSYIDTYKSIAGQFADVIKAQFFGHVQSIEQHKRSPRSAAPLGLHLSLLQEQPSFTVWDYDVETYDILDFTVYGTNISEEDQELNWKPIFKGREAYTLSSLSTDGLVDFYNRIKGDPTLLDEYYWNSWAKSTRQKLCESDACRAEALCSMKW</sequence>
<feature type="domain" description="Calcineurin-like phosphoesterase" evidence="3">
    <location>
        <begin position="6"/>
        <end position="219"/>
    </location>
</feature>
<keyword evidence="2" id="KW-0325">Glycoprotein</keyword>
<proteinExistence type="predicted"/>
<dbReference type="PANTHER" id="PTHR10340">
    <property type="entry name" value="SPHINGOMYELIN PHOSPHODIESTERASE"/>
    <property type="match status" value="1"/>
</dbReference>
<name>K3WU47_GLOUD</name>
<dbReference type="Pfam" id="PF00149">
    <property type="entry name" value="Metallophos"/>
    <property type="match status" value="1"/>
</dbReference>
<evidence type="ECO:0000313" key="5">
    <source>
        <dbReference type="Proteomes" id="UP000019132"/>
    </source>
</evidence>
<evidence type="ECO:0000256" key="2">
    <source>
        <dbReference type="ARBA" id="ARBA00023180"/>
    </source>
</evidence>
<dbReference type="InParanoid" id="K3WU47"/>
<dbReference type="PANTHER" id="PTHR10340:SF57">
    <property type="entry name" value="METALLOPHOS DOMAIN-CONTAINING PROTEIN"/>
    <property type="match status" value="1"/>
</dbReference>
<keyword evidence="5" id="KW-1185">Reference proteome</keyword>